<feature type="compositionally biased region" description="Basic and acidic residues" evidence="12">
    <location>
        <begin position="627"/>
        <end position="641"/>
    </location>
</feature>
<evidence type="ECO:0000256" key="4">
    <source>
        <dbReference type="ARBA" id="ARBA00022527"/>
    </source>
</evidence>
<dbReference type="PROSITE" id="PS00108">
    <property type="entry name" value="PROTEIN_KINASE_ST"/>
    <property type="match status" value="1"/>
</dbReference>
<gene>
    <name evidence="14" type="ORF">FTUN_7615</name>
</gene>
<name>A0A6M5Z457_9BACT</name>
<dbReference type="Gene3D" id="3.30.200.20">
    <property type="entry name" value="Phosphorylase Kinase, domain 1"/>
    <property type="match status" value="1"/>
</dbReference>
<dbReference type="PANTHER" id="PTHR43289">
    <property type="entry name" value="MITOGEN-ACTIVATED PROTEIN KINASE KINASE KINASE 20-RELATED"/>
    <property type="match status" value="1"/>
</dbReference>
<dbReference type="GO" id="GO:0005524">
    <property type="term" value="F:ATP binding"/>
    <property type="evidence" value="ECO:0007669"/>
    <property type="project" value="UniProtKB-UniRule"/>
</dbReference>
<keyword evidence="15" id="KW-1185">Reference proteome</keyword>
<feature type="binding site" evidence="10">
    <location>
        <position position="126"/>
    </location>
    <ligand>
        <name>ATP</name>
        <dbReference type="ChEBI" id="CHEBI:30616"/>
    </ligand>
</feature>
<dbReference type="GO" id="GO:0005813">
    <property type="term" value="C:centrosome"/>
    <property type="evidence" value="ECO:0007669"/>
    <property type="project" value="UniProtKB-SubCell"/>
</dbReference>
<comment type="similarity">
    <text evidence="3">Belongs to the protein kinase superfamily. NEK Ser/Thr protein kinase family. NIMA subfamily.</text>
</comment>
<evidence type="ECO:0000256" key="5">
    <source>
        <dbReference type="ARBA" id="ARBA00022679"/>
    </source>
</evidence>
<feature type="compositionally biased region" description="Low complexity" evidence="12">
    <location>
        <begin position="7"/>
        <end position="16"/>
    </location>
</feature>
<keyword evidence="6 10" id="KW-0547">Nucleotide-binding</keyword>
<dbReference type="Gene3D" id="1.10.510.10">
    <property type="entry name" value="Transferase(Phosphotransferase) domain 1"/>
    <property type="match status" value="1"/>
</dbReference>
<dbReference type="CDD" id="cd14014">
    <property type="entry name" value="STKc_PknB_like"/>
    <property type="match status" value="1"/>
</dbReference>
<keyword evidence="11" id="KW-0175">Coiled coil</keyword>
<evidence type="ECO:0000256" key="3">
    <source>
        <dbReference type="ARBA" id="ARBA00010886"/>
    </source>
</evidence>
<evidence type="ECO:0000256" key="10">
    <source>
        <dbReference type="PROSITE-ProRule" id="PRU10141"/>
    </source>
</evidence>
<feature type="region of interest" description="Disordered" evidence="12">
    <location>
        <begin position="613"/>
        <end position="647"/>
    </location>
</feature>
<dbReference type="InterPro" id="IPR001245">
    <property type="entry name" value="Ser-Thr/Tyr_kinase_cat_dom"/>
</dbReference>
<evidence type="ECO:0000256" key="1">
    <source>
        <dbReference type="ARBA" id="ARBA00004300"/>
    </source>
</evidence>
<evidence type="ECO:0000256" key="8">
    <source>
        <dbReference type="ARBA" id="ARBA00022840"/>
    </source>
</evidence>
<keyword evidence="8 10" id="KW-0067">ATP-binding</keyword>
<evidence type="ECO:0000256" key="12">
    <source>
        <dbReference type="SAM" id="MobiDB-lite"/>
    </source>
</evidence>
<sequence>MNRAANDSSVPFPIDSDPSDDPRVLALVKEYQAEWEAGRRPDRGAYLSRHPELAPLLGVYLDSIDMLRSGVQALSGPGPRAQRLETGLRRGDRLGEFELVREIGRGGMGVVYEARQPALNRRVAVKVLPAAFAADRTRLQRFTVEAQAAAAVAHPHIVAVYAVGEDRGVHYYAMRLVDGVSLDTLAAGASTAPPAPLGETRSYAPAADPSDGPGRGYAVPVPGPAGAAVAPLVALSKSDRGAYYREIARLGSQVARALDHAHQCGVVHRDVKPANLLLDTHGHVWVTDFGLAQLVDGPAVTHTGGAVGTLRYMSPEQAAGDRRRLDHRTDVYSLAATVYELATGRPAFPAEEPAVLLRQITNDDPAPPSAGDPAFPRDFETVLLKALQKEPRDRYATARELADDLDRFLAGRPVLARRPSVWDRSKRWAGRHPATVATGLVSLVVVVIASSVATVLVAGEQAETRRTFSALQTARQEADKHARAEEQARTEADAAARAEHERANEANRRFLHAKELGDLVLRISEEEMGTAGPLQGPRRRLLLAALENSRQLLAGGHTDPKVRADLTRVVARVESLLADQDLRWEAHSAFLMKDPQVRAELKLTPDQVRQVDQAFPAPPEKGPGKGPPDKGSGKPPPDRGPPRFFDPNMDVKIELIRSLTAQQRVRLHQISLQIRLPWVFNDPEVLEPLKLYPLRQQIRQILADEPWKKQPPGGDKDARARVVERIVELFTPEQKAAWEEFIGKPFNPNH</sequence>
<proteinExistence type="inferred from homology"/>
<feature type="region of interest" description="Disordered" evidence="12">
    <location>
        <begin position="1"/>
        <end position="21"/>
    </location>
</feature>
<dbReference type="EMBL" id="CP053452">
    <property type="protein sequence ID" value="QJW99992.1"/>
    <property type="molecule type" value="Genomic_DNA"/>
</dbReference>
<dbReference type="GO" id="GO:0000922">
    <property type="term" value="C:spindle pole"/>
    <property type="evidence" value="ECO:0007669"/>
    <property type="project" value="UniProtKB-SubCell"/>
</dbReference>
<evidence type="ECO:0000256" key="9">
    <source>
        <dbReference type="ARBA" id="ARBA00023212"/>
    </source>
</evidence>
<dbReference type="Proteomes" id="UP000503447">
    <property type="component" value="Chromosome"/>
</dbReference>
<feature type="region of interest" description="Disordered" evidence="12">
    <location>
        <begin position="191"/>
        <end position="219"/>
    </location>
</feature>
<dbReference type="SUPFAM" id="SSF56112">
    <property type="entry name" value="Protein kinase-like (PK-like)"/>
    <property type="match status" value="1"/>
</dbReference>
<dbReference type="KEGG" id="ftj:FTUN_7615"/>
<dbReference type="InterPro" id="IPR011009">
    <property type="entry name" value="Kinase-like_dom_sf"/>
</dbReference>
<evidence type="ECO:0000256" key="11">
    <source>
        <dbReference type="SAM" id="Coils"/>
    </source>
</evidence>
<feature type="coiled-coil region" evidence="11">
    <location>
        <begin position="471"/>
        <end position="501"/>
    </location>
</feature>
<dbReference type="GO" id="GO:0004674">
    <property type="term" value="F:protein serine/threonine kinase activity"/>
    <property type="evidence" value="ECO:0007669"/>
    <property type="project" value="UniProtKB-KW"/>
</dbReference>
<evidence type="ECO:0000256" key="7">
    <source>
        <dbReference type="ARBA" id="ARBA00022777"/>
    </source>
</evidence>
<dbReference type="SMART" id="SM00220">
    <property type="entry name" value="S_TKc"/>
    <property type="match status" value="1"/>
</dbReference>
<feature type="domain" description="Protein kinase" evidence="13">
    <location>
        <begin position="97"/>
        <end position="409"/>
    </location>
</feature>
<evidence type="ECO:0000313" key="14">
    <source>
        <dbReference type="EMBL" id="QJW99992.1"/>
    </source>
</evidence>
<evidence type="ECO:0000313" key="15">
    <source>
        <dbReference type="Proteomes" id="UP000503447"/>
    </source>
</evidence>
<keyword evidence="9" id="KW-0963">Cytoplasm</keyword>
<dbReference type="InterPro" id="IPR008271">
    <property type="entry name" value="Ser/Thr_kinase_AS"/>
</dbReference>
<evidence type="ECO:0000256" key="2">
    <source>
        <dbReference type="ARBA" id="ARBA00004647"/>
    </source>
</evidence>
<reference evidence="15" key="1">
    <citation type="submission" date="2020-05" db="EMBL/GenBank/DDBJ databases">
        <title>Frigoriglobus tundricola gen. nov., sp. nov., a psychrotolerant cellulolytic planctomycete of the family Gemmataceae with two divergent copies of 16S rRNA gene.</title>
        <authorList>
            <person name="Kulichevskaya I.S."/>
            <person name="Ivanova A.A."/>
            <person name="Naumoff D.G."/>
            <person name="Beletsky A.V."/>
            <person name="Rijpstra W.I.C."/>
            <person name="Sinninghe Damste J.S."/>
            <person name="Mardanov A.V."/>
            <person name="Ravin N.V."/>
            <person name="Dedysh S.N."/>
        </authorList>
    </citation>
    <scope>NUCLEOTIDE SEQUENCE [LARGE SCALE GENOMIC DNA]</scope>
    <source>
        <strain evidence="15">PL17</strain>
    </source>
</reference>
<evidence type="ECO:0000259" key="13">
    <source>
        <dbReference type="PROSITE" id="PS50011"/>
    </source>
</evidence>
<dbReference type="Pfam" id="PF07714">
    <property type="entry name" value="PK_Tyr_Ser-Thr"/>
    <property type="match status" value="1"/>
</dbReference>
<keyword evidence="7" id="KW-0418">Kinase</keyword>
<evidence type="ECO:0000256" key="6">
    <source>
        <dbReference type="ARBA" id="ARBA00022741"/>
    </source>
</evidence>
<protein>
    <recommendedName>
        <fullName evidence="13">Protein kinase domain-containing protein</fullName>
    </recommendedName>
</protein>
<dbReference type="RefSeq" id="WP_171474849.1">
    <property type="nucleotide sequence ID" value="NZ_CP053452.2"/>
</dbReference>
<keyword evidence="9" id="KW-0206">Cytoskeleton</keyword>
<dbReference type="InterPro" id="IPR017441">
    <property type="entry name" value="Protein_kinase_ATP_BS"/>
</dbReference>
<dbReference type="PANTHER" id="PTHR43289:SF34">
    <property type="entry name" value="SERINE_THREONINE-PROTEIN KINASE YBDM-RELATED"/>
    <property type="match status" value="1"/>
</dbReference>
<organism evidence="14 15">
    <name type="scientific">Frigoriglobus tundricola</name>
    <dbReference type="NCBI Taxonomy" id="2774151"/>
    <lineage>
        <taxon>Bacteria</taxon>
        <taxon>Pseudomonadati</taxon>
        <taxon>Planctomycetota</taxon>
        <taxon>Planctomycetia</taxon>
        <taxon>Gemmatales</taxon>
        <taxon>Gemmataceae</taxon>
        <taxon>Frigoriglobus</taxon>
    </lineage>
</organism>
<comment type="subcellular location">
    <subcellularLocation>
        <location evidence="1">Cytoplasm</location>
        <location evidence="1">Cytoskeleton</location>
        <location evidence="1">Microtubule organizing center</location>
        <location evidence="1">Centrosome</location>
    </subcellularLocation>
    <subcellularLocation>
        <location evidence="2">Cytoplasm</location>
        <location evidence="2">Cytoskeleton</location>
        <location evidence="2">Spindle pole</location>
    </subcellularLocation>
</comment>
<keyword evidence="4" id="KW-0723">Serine/threonine-protein kinase</keyword>
<dbReference type="PROSITE" id="PS00107">
    <property type="entry name" value="PROTEIN_KINASE_ATP"/>
    <property type="match status" value="1"/>
</dbReference>
<dbReference type="PROSITE" id="PS50011">
    <property type="entry name" value="PROTEIN_KINASE_DOM"/>
    <property type="match status" value="1"/>
</dbReference>
<dbReference type="AlphaFoldDB" id="A0A6M5Z457"/>
<keyword evidence="5" id="KW-0808">Transferase</keyword>
<accession>A0A6M5Z457</accession>
<dbReference type="InterPro" id="IPR000719">
    <property type="entry name" value="Prot_kinase_dom"/>
</dbReference>